<accession>E4N3I4</accession>
<dbReference type="PATRIC" id="fig|452652.3.peg.6988"/>
<gene>
    <name evidence="2" type="ordered locus">KSE_69600</name>
</gene>
<reference evidence="2 3" key="1">
    <citation type="journal article" date="2010" name="DNA Res.">
        <title>Genome sequence of Kitasatospora setae NBRC 14216T: an evolutionary snapshot of the family Streptomycetaceae.</title>
        <authorList>
            <person name="Ichikawa N."/>
            <person name="Oguchi A."/>
            <person name="Ikeda H."/>
            <person name="Ishikawa J."/>
            <person name="Kitani S."/>
            <person name="Watanabe Y."/>
            <person name="Nakamura S."/>
            <person name="Katano Y."/>
            <person name="Kishi E."/>
            <person name="Sasagawa M."/>
            <person name="Ankai A."/>
            <person name="Fukui S."/>
            <person name="Hashimoto Y."/>
            <person name="Kamata S."/>
            <person name="Otoguro M."/>
            <person name="Tanikawa S."/>
            <person name="Nihira T."/>
            <person name="Horinouchi S."/>
            <person name="Ohnishi Y."/>
            <person name="Hayakawa M."/>
            <person name="Kuzuyama T."/>
            <person name="Arisawa A."/>
            <person name="Nomoto F."/>
            <person name="Miura H."/>
            <person name="Takahashi Y."/>
            <person name="Fujita N."/>
        </authorList>
    </citation>
    <scope>NUCLEOTIDE SEQUENCE [LARGE SCALE GENOMIC DNA]</scope>
    <source>
        <strain evidence="3">ATCC 33774 / DSM 43861 / JCM 3304 / KCC A-0304 / NBRC 14216 / KM-6054</strain>
    </source>
</reference>
<name>E4N3I4_KITSK</name>
<keyword evidence="3" id="KW-1185">Reference proteome</keyword>
<dbReference type="AlphaFoldDB" id="E4N3I4"/>
<sequence length="283" mass="29147">MDVLRMGGAWRITVTGTDPAPAPEQRVVARTPYGTWTLPARIGARLDVPAARDWELTLEHRAPEGSWRRHDGLLREPGAARAPRGGLAVRLECLDERAAQDAMGMKARAGAGAETVPTSAAGLGGAGRTVAGGGEGRGVAVGGWEVPPVPEGWEQVPVPESELGPGEVRAIRPKRDGAVRAEWAAPLRRVTAVRRPPQRPEADGRVTGERVVPAVWGLGEDAPAAPGDRRPDPAAPAARRTERDVPVAGVPVADGAVADGAGTDGTGAGEVRAARADGGAGGR</sequence>
<dbReference type="HOGENOM" id="CLU_982731_0_0_11"/>
<feature type="region of interest" description="Disordered" evidence="1">
    <location>
        <begin position="219"/>
        <end position="283"/>
    </location>
</feature>
<organism evidence="2 3">
    <name type="scientific">Kitasatospora setae (strain ATCC 33774 / DSM 43861 / JCM 3304 / KCC A-0304 / NBRC 14216 / KM-6054)</name>
    <name type="common">Streptomyces setae</name>
    <dbReference type="NCBI Taxonomy" id="452652"/>
    <lineage>
        <taxon>Bacteria</taxon>
        <taxon>Bacillati</taxon>
        <taxon>Actinomycetota</taxon>
        <taxon>Actinomycetes</taxon>
        <taxon>Kitasatosporales</taxon>
        <taxon>Streptomycetaceae</taxon>
        <taxon>Kitasatospora</taxon>
    </lineage>
</organism>
<evidence type="ECO:0000256" key="1">
    <source>
        <dbReference type="SAM" id="MobiDB-lite"/>
    </source>
</evidence>
<dbReference type="KEGG" id="ksk:KSE_69600"/>
<dbReference type="EMBL" id="AP010968">
    <property type="protein sequence ID" value="BAJ32718.1"/>
    <property type="molecule type" value="Genomic_DNA"/>
</dbReference>
<protein>
    <submittedName>
        <fullName evidence="2">Uncharacterized protein</fullName>
    </submittedName>
</protein>
<feature type="region of interest" description="Disordered" evidence="1">
    <location>
        <begin position="144"/>
        <end position="165"/>
    </location>
</feature>
<dbReference type="Proteomes" id="UP000007076">
    <property type="component" value="Chromosome"/>
</dbReference>
<dbReference type="RefSeq" id="WP_014140009.1">
    <property type="nucleotide sequence ID" value="NC_016109.1"/>
</dbReference>
<evidence type="ECO:0000313" key="3">
    <source>
        <dbReference type="Proteomes" id="UP000007076"/>
    </source>
</evidence>
<feature type="compositionally biased region" description="Low complexity" evidence="1">
    <location>
        <begin position="246"/>
        <end position="261"/>
    </location>
</feature>
<evidence type="ECO:0000313" key="2">
    <source>
        <dbReference type="EMBL" id="BAJ32718.1"/>
    </source>
</evidence>
<proteinExistence type="predicted"/>